<accession>A0A518AQM5</accession>
<keyword evidence="2" id="KW-1185">Reference proteome</keyword>
<protein>
    <submittedName>
        <fullName evidence="1">CRISPR-associated protein (Cas_Csd1)</fullName>
    </submittedName>
</protein>
<evidence type="ECO:0000313" key="2">
    <source>
        <dbReference type="Proteomes" id="UP000315750"/>
    </source>
</evidence>
<dbReference type="AlphaFoldDB" id="A0A518AQM5"/>
<dbReference type="RefSeq" id="WP_145247887.1">
    <property type="nucleotide sequence ID" value="NZ_CP036278.1"/>
</dbReference>
<dbReference type="InterPro" id="IPR010144">
    <property type="entry name" value="CRISPR-assoc_prot_Csd1-typ"/>
</dbReference>
<name>A0A518AQM5_9BACT</name>
<dbReference type="Proteomes" id="UP000315750">
    <property type="component" value="Chromosome"/>
</dbReference>
<evidence type="ECO:0000313" key="1">
    <source>
        <dbReference type="EMBL" id="QDU57017.1"/>
    </source>
</evidence>
<dbReference type="CDD" id="cd09757">
    <property type="entry name" value="Cas8c_I-C"/>
    <property type="match status" value="1"/>
</dbReference>
<dbReference type="EMBL" id="CP036278">
    <property type="protein sequence ID" value="QDU57017.1"/>
    <property type="molecule type" value="Genomic_DNA"/>
</dbReference>
<proteinExistence type="predicted"/>
<gene>
    <name evidence="1" type="ORF">Pan181_32310</name>
</gene>
<dbReference type="OrthoDB" id="9778918at2"/>
<dbReference type="Pfam" id="PF09709">
    <property type="entry name" value="Cas_Csd1"/>
    <property type="match status" value="1"/>
</dbReference>
<organism evidence="1 2">
    <name type="scientific">Aeoliella mucimassa</name>
    <dbReference type="NCBI Taxonomy" id="2527972"/>
    <lineage>
        <taxon>Bacteria</taxon>
        <taxon>Pseudomonadati</taxon>
        <taxon>Planctomycetota</taxon>
        <taxon>Planctomycetia</taxon>
        <taxon>Pirellulales</taxon>
        <taxon>Lacipirellulaceae</taxon>
        <taxon>Aeoliella</taxon>
    </lineage>
</organism>
<dbReference type="KEGG" id="amuc:Pan181_32310"/>
<sequence>MILQALNHLYERLAADPTADVAEYGFSVQKASFCVVIAPDTTSFEVQSLLRQEDKNELPARVFVPGTGARSGSKAPPSFLWDNPAYVFGISPKGKSDNWAKQRFEAFRDFHVSLLNEIRSPAYEAFCSFLNYLTPNDSRVDTNKLGTYFGVFRLRGEQQYIHEESTIKKWWKDRWLEQELSKSSTQSTCLVSGKLEPIAESHFPKIKGVKDKPGKPSEKYLVAVDKQFRSAESYGKRCNYNSPVSQRAAFQYTTALNRLLDPAMGRRFSIGDTSVVCWTAEPSPAEDWVVEMFNPSPRAEDETELGKVKSVLDAISKGKYPTEFGPPDTPFYILGLAPNAARISVRFWHVSTVGQFVENLRKHFADLEICRGPQDLPYPPLWRLLRETVRDAKDIPDVMEGAVARALLTGGPYPQMFYTALLRRIRADREVRYVRAAALKACLIRIYEQEIPMSLDEERSDPAYQLGRLFAELEKTQEDALPGINDTIKDRYFGAASSTPATVFPRLIRMNQHHLGKLEKGKRVYHERRIQQIADMLDSFPAHFSLQEQGLFAIGYYHQRQSLFTKKSQDASAEVSE</sequence>
<reference evidence="1 2" key="1">
    <citation type="submission" date="2019-02" db="EMBL/GenBank/DDBJ databases">
        <title>Deep-cultivation of Planctomycetes and their phenomic and genomic characterization uncovers novel biology.</title>
        <authorList>
            <person name="Wiegand S."/>
            <person name="Jogler M."/>
            <person name="Boedeker C."/>
            <person name="Pinto D."/>
            <person name="Vollmers J."/>
            <person name="Rivas-Marin E."/>
            <person name="Kohn T."/>
            <person name="Peeters S.H."/>
            <person name="Heuer A."/>
            <person name="Rast P."/>
            <person name="Oberbeckmann S."/>
            <person name="Bunk B."/>
            <person name="Jeske O."/>
            <person name="Meyerdierks A."/>
            <person name="Storesund J.E."/>
            <person name="Kallscheuer N."/>
            <person name="Luecker S."/>
            <person name="Lage O.M."/>
            <person name="Pohl T."/>
            <person name="Merkel B.J."/>
            <person name="Hornburger P."/>
            <person name="Mueller R.-W."/>
            <person name="Bruemmer F."/>
            <person name="Labrenz M."/>
            <person name="Spormann A.M."/>
            <person name="Op den Camp H."/>
            <person name="Overmann J."/>
            <person name="Amann R."/>
            <person name="Jetten M.S.M."/>
            <person name="Mascher T."/>
            <person name="Medema M.H."/>
            <person name="Devos D.P."/>
            <person name="Kaster A.-K."/>
            <person name="Ovreas L."/>
            <person name="Rohde M."/>
            <person name="Galperin M.Y."/>
            <person name="Jogler C."/>
        </authorList>
    </citation>
    <scope>NUCLEOTIDE SEQUENCE [LARGE SCALE GENOMIC DNA]</scope>
    <source>
        <strain evidence="1 2">Pan181</strain>
    </source>
</reference>
<dbReference type="NCBIfam" id="TIGR01863">
    <property type="entry name" value="cas_Csd1"/>
    <property type="match status" value="1"/>
</dbReference>